<proteinExistence type="predicted"/>
<organism evidence="1 2">
    <name type="scientific">Serratia rubidaea</name>
    <name type="common">Serratia marinorubra</name>
    <dbReference type="NCBI Taxonomy" id="61652"/>
    <lineage>
        <taxon>Bacteria</taxon>
        <taxon>Pseudomonadati</taxon>
        <taxon>Pseudomonadota</taxon>
        <taxon>Gammaproteobacteria</taxon>
        <taxon>Enterobacterales</taxon>
        <taxon>Yersiniaceae</taxon>
        <taxon>Serratia</taxon>
    </lineage>
</organism>
<name>A0A126VKD1_SERRU</name>
<dbReference type="Pfam" id="PF12680">
    <property type="entry name" value="SnoaL_2"/>
    <property type="match status" value="1"/>
</dbReference>
<dbReference type="InterPro" id="IPR008317">
    <property type="entry name" value="UCP030561"/>
</dbReference>
<dbReference type="InterPro" id="IPR032710">
    <property type="entry name" value="NTF2-like_dom_sf"/>
</dbReference>
<evidence type="ECO:0000313" key="1">
    <source>
        <dbReference type="EMBL" id="VTP62393.1"/>
    </source>
</evidence>
<accession>A0A126VKD1</accession>
<dbReference type="Gene3D" id="3.10.450.50">
    <property type="match status" value="1"/>
</dbReference>
<sequence>MNHRTLRPEELVQQQLEAHNARDIDAFLACWAEDAQYYQHPDKLLASGKAELREYHIALFREPSLFAERVKRIVVANQVVDQLRVTRNFPNGRGSMDVLVSYEISQGKIARAWMTVGPCVVDEGAL</sequence>
<dbReference type="PIRSF" id="PIRSF030561">
    <property type="entry name" value="UCP030561"/>
    <property type="match status" value="1"/>
</dbReference>
<dbReference type="EMBL" id="LR590463">
    <property type="protein sequence ID" value="VTP62393.1"/>
    <property type="molecule type" value="Genomic_DNA"/>
</dbReference>
<gene>
    <name evidence="1" type="ORF">NCTC12971_02615</name>
</gene>
<dbReference type="RefSeq" id="WP_015672204.1">
    <property type="nucleotide sequence ID" value="NZ_CAMIPJ010000001.1"/>
</dbReference>
<dbReference type="Proteomes" id="UP000307968">
    <property type="component" value="Chromosome"/>
</dbReference>
<reference evidence="1 2" key="1">
    <citation type="submission" date="2019-05" db="EMBL/GenBank/DDBJ databases">
        <authorList>
            <consortium name="Pathogen Informatics"/>
        </authorList>
    </citation>
    <scope>NUCLEOTIDE SEQUENCE [LARGE SCALE GENOMIC DNA]</scope>
    <source>
        <strain evidence="1 2">NCTC12971</strain>
    </source>
</reference>
<evidence type="ECO:0000313" key="2">
    <source>
        <dbReference type="Proteomes" id="UP000307968"/>
    </source>
</evidence>
<dbReference type="AlphaFoldDB" id="A0A126VKD1"/>
<protein>
    <submittedName>
        <fullName evidence="1">Uncharacterized conserved protein</fullName>
    </submittedName>
</protein>
<dbReference type="GeneID" id="61765646"/>
<dbReference type="KEGG" id="srz:AXX16_3051"/>
<dbReference type="SUPFAM" id="SSF54427">
    <property type="entry name" value="NTF2-like"/>
    <property type="match status" value="1"/>
</dbReference>
<dbReference type="InterPro" id="IPR037401">
    <property type="entry name" value="SnoaL-like"/>
</dbReference>